<dbReference type="EMBL" id="JAMWBK010000010">
    <property type="protein sequence ID" value="KAJ8901864.1"/>
    <property type="molecule type" value="Genomic_DNA"/>
</dbReference>
<evidence type="ECO:0000256" key="4">
    <source>
        <dbReference type="ARBA" id="ARBA00023274"/>
    </source>
</evidence>
<reference evidence="5 6" key="1">
    <citation type="journal article" date="2023" name="Nat. Commun.">
        <title>Origin of minicircular mitochondrial genomes in red algae.</title>
        <authorList>
            <person name="Lee Y."/>
            <person name="Cho C.H."/>
            <person name="Lee Y.M."/>
            <person name="Park S.I."/>
            <person name="Yang J.H."/>
            <person name="West J.A."/>
            <person name="Bhattacharya D."/>
            <person name="Yoon H.S."/>
        </authorList>
    </citation>
    <scope>NUCLEOTIDE SEQUENCE [LARGE SCALE GENOMIC DNA]</scope>
    <source>
        <strain evidence="5 6">CCMP1338</strain>
        <tissue evidence="5">Whole cell</tissue>
    </source>
</reference>
<protein>
    <recommendedName>
        <fullName evidence="7">30S ribosomal protein S17, chloroplastic</fullName>
    </recommendedName>
</protein>
<dbReference type="Gene3D" id="2.40.50.140">
    <property type="entry name" value="Nucleic acid-binding proteins"/>
    <property type="match status" value="1"/>
</dbReference>
<dbReference type="InterPro" id="IPR000266">
    <property type="entry name" value="Ribosomal_uS17"/>
</dbReference>
<evidence type="ECO:0000256" key="1">
    <source>
        <dbReference type="ARBA" id="ARBA00010254"/>
    </source>
</evidence>
<dbReference type="GO" id="GO:0005840">
    <property type="term" value="C:ribosome"/>
    <property type="evidence" value="ECO:0007669"/>
    <property type="project" value="UniProtKB-KW"/>
</dbReference>
<name>A0AAV8UH89_9RHOD</name>
<comment type="similarity">
    <text evidence="1">Belongs to the universal ribosomal protein uS17 family.</text>
</comment>
<comment type="caution">
    <text evidence="5">The sequence shown here is derived from an EMBL/GenBank/DDBJ whole genome shotgun (WGS) entry which is preliminary data.</text>
</comment>
<keyword evidence="4" id="KW-0687">Ribonucleoprotein</keyword>
<keyword evidence="3" id="KW-0689">Ribosomal protein</keyword>
<evidence type="ECO:0000313" key="5">
    <source>
        <dbReference type="EMBL" id="KAJ8901864.1"/>
    </source>
</evidence>
<accession>A0AAV8UH89</accession>
<sequence>MLRGLAAVAMKRSQPHTEFARFSHFSRLKGRHRHRILALGRYREMRCETHPPVRTKFLTPFLATELPPREAEMIAGVKARMADKNRERPHAWLDDMNMTPQADKTEEEKKILGHRPMVYQLPLYGHDNREEIIDNLPIEKVYKLLSVYGCPYYSMDVWGRPRLKDVTKFRYLTRKVGVVATNKNKTQATVMVRYMRYNWRYRYRYWWTRKFKCHDEFNICRLGDVVVIQAQRFEKYGKDFTVVQNYGNKEKIEGTERAERIKELIEAVEYDPGVAQYLPADSRYKKMKKRIKRFQWRVAGKFSRRQDKKYSFKRFHMQV</sequence>
<evidence type="ECO:0000313" key="6">
    <source>
        <dbReference type="Proteomes" id="UP001157974"/>
    </source>
</evidence>
<dbReference type="SUPFAM" id="SSF50249">
    <property type="entry name" value="Nucleic acid-binding proteins"/>
    <property type="match status" value="1"/>
</dbReference>
<dbReference type="GO" id="GO:0003735">
    <property type="term" value="F:structural constituent of ribosome"/>
    <property type="evidence" value="ECO:0007669"/>
    <property type="project" value="InterPro"/>
</dbReference>
<dbReference type="GO" id="GO:1990904">
    <property type="term" value="C:ribonucleoprotein complex"/>
    <property type="evidence" value="ECO:0007669"/>
    <property type="project" value="UniProtKB-KW"/>
</dbReference>
<proteinExistence type="inferred from homology"/>
<evidence type="ECO:0000256" key="3">
    <source>
        <dbReference type="ARBA" id="ARBA00022980"/>
    </source>
</evidence>
<dbReference type="InterPro" id="IPR012340">
    <property type="entry name" value="NA-bd_OB-fold"/>
</dbReference>
<dbReference type="Pfam" id="PF00366">
    <property type="entry name" value="Ribosomal_S17"/>
    <property type="match status" value="1"/>
</dbReference>
<dbReference type="Proteomes" id="UP001157974">
    <property type="component" value="Unassembled WGS sequence"/>
</dbReference>
<evidence type="ECO:0008006" key="7">
    <source>
        <dbReference type="Google" id="ProtNLM"/>
    </source>
</evidence>
<keyword evidence="6" id="KW-1185">Reference proteome</keyword>
<gene>
    <name evidence="5" type="ORF">NDN08_004069</name>
</gene>
<dbReference type="AlphaFoldDB" id="A0AAV8UH89"/>
<evidence type="ECO:0000256" key="2">
    <source>
        <dbReference type="ARBA" id="ARBA00011458"/>
    </source>
</evidence>
<dbReference type="GO" id="GO:0006412">
    <property type="term" value="P:translation"/>
    <property type="evidence" value="ECO:0007669"/>
    <property type="project" value="InterPro"/>
</dbReference>
<comment type="subunit">
    <text evidence="2">Part of the 30S ribosomal subunit.</text>
</comment>
<organism evidence="5 6">
    <name type="scientific">Rhodosorus marinus</name>
    <dbReference type="NCBI Taxonomy" id="101924"/>
    <lineage>
        <taxon>Eukaryota</taxon>
        <taxon>Rhodophyta</taxon>
        <taxon>Stylonematophyceae</taxon>
        <taxon>Stylonematales</taxon>
        <taxon>Stylonemataceae</taxon>
        <taxon>Rhodosorus</taxon>
    </lineage>
</organism>